<dbReference type="SUPFAM" id="SSF47741">
    <property type="entry name" value="CO dehydrogenase ISP C-domain like"/>
    <property type="match status" value="1"/>
</dbReference>
<evidence type="ECO:0000313" key="7">
    <source>
        <dbReference type="EMBL" id="GMM61796.1"/>
    </source>
</evidence>
<gene>
    <name evidence="7" type="ORF">NUTIK01_25730</name>
</gene>
<sequence length="164" mass="16620">MTAPLPAASLPSVTLTVDGTPRTLAADQDMPLLWALRDLAGVTGVKFGCGAGLCGACSVLVEGERLFACQTPVSAVAGKAVTTIEGLTGQPLGKALAAAWEELDVVQCGYCQPGQIVAAAALLKANPAPDDAAIDEGMSGNLCRCGTYTRIRAAIHRAAQLAKA</sequence>
<dbReference type="InterPro" id="IPR001041">
    <property type="entry name" value="2Fe-2S_ferredoxin-type"/>
</dbReference>
<dbReference type="InterPro" id="IPR036884">
    <property type="entry name" value="2Fe-2S-bd_dom_sf"/>
</dbReference>
<dbReference type="InterPro" id="IPR006058">
    <property type="entry name" value="2Fe2S_fd_BS"/>
</dbReference>
<feature type="domain" description="2Fe-2S ferredoxin-type" evidence="6">
    <location>
        <begin position="11"/>
        <end position="87"/>
    </location>
</feature>
<dbReference type="InterPro" id="IPR012675">
    <property type="entry name" value="Beta-grasp_dom_sf"/>
</dbReference>
<dbReference type="PANTHER" id="PTHR44379:SF2">
    <property type="entry name" value="BLR6218 PROTEIN"/>
    <property type="match status" value="1"/>
</dbReference>
<comment type="caution">
    <text evidence="7">The sequence shown here is derived from an EMBL/GenBank/DDBJ whole genome shotgun (WGS) entry which is preliminary data.</text>
</comment>
<dbReference type="InterPro" id="IPR051452">
    <property type="entry name" value="Diverse_Oxidoreductases"/>
</dbReference>
<dbReference type="RefSeq" id="WP_317975445.1">
    <property type="nucleotide sequence ID" value="NZ_BTFW01000001.1"/>
</dbReference>
<dbReference type="Pfam" id="PF01799">
    <property type="entry name" value="Fer2_2"/>
    <property type="match status" value="1"/>
</dbReference>
<keyword evidence="3" id="KW-0560">Oxidoreductase</keyword>
<evidence type="ECO:0000259" key="6">
    <source>
        <dbReference type="PROSITE" id="PS51085"/>
    </source>
</evidence>
<organism evidence="7 8">
    <name type="scientific">Novosphingobium pituita</name>
    <dbReference type="NCBI Taxonomy" id="3056842"/>
    <lineage>
        <taxon>Bacteria</taxon>
        <taxon>Pseudomonadati</taxon>
        <taxon>Pseudomonadota</taxon>
        <taxon>Alphaproteobacteria</taxon>
        <taxon>Sphingomonadales</taxon>
        <taxon>Sphingomonadaceae</taxon>
        <taxon>Novosphingobium</taxon>
    </lineage>
</organism>
<dbReference type="PROSITE" id="PS51085">
    <property type="entry name" value="2FE2S_FER_2"/>
    <property type="match status" value="1"/>
</dbReference>
<keyword evidence="1" id="KW-0001">2Fe-2S</keyword>
<dbReference type="InterPro" id="IPR036010">
    <property type="entry name" value="2Fe-2S_ferredoxin-like_sf"/>
</dbReference>
<accession>A0ABQ6PCH7</accession>
<dbReference type="InterPro" id="IPR002888">
    <property type="entry name" value="2Fe-2S-bd"/>
</dbReference>
<dbReference type="Gene3D" id="1.10.150.120">
    <property type="entry name" value="[2Fe-2S]-binding domain"/>
    <property type="match status" value="1"/>
</dbReference>
<evidence type="ECO:0000256" key="5">
    <source>
        <dbReference type="ARBA" id="ARBA00023014"/>
    </source>
</evidence>
<dbReference type="PROSITE" id="PS00197">
    <property type="entry name" value="2FE2S_FER_1"/>
    <property type="match status" value="1"/>
</dbReference>
<dbReference type="PANTHER" id="PTHR44379">
    <property type="entry name" value="OXIDOREDUCTASE WITH IRON-SULFUR SUBUNIT"/>
    <property type="match status" value="1"/>
</dbReference>
<dbReference type="EMBL" id="BTFW01000001">
    <property type="protein sequence ID" value="GMM61796.1"/>
    <property type="molecule type" value="Genomic_DNA"/>
</dbReference>
<evidence type="ECO:0000256" key="2">
    <source>
        <dbReference type="ARBA" id="ARBA00022723"/>
    </source>
</evidence>
<dbReference type="CDD" id="cd00207">
    <property type="entry name" value="fer2"/>
    <property type="match status" value="1"/>
</dbReference>
<name>A0ABQ6PCH7_9SPHN</name>
<proteinExistence type="predicted"/>
<evidence type="ECO:0000256" key="4">
    <source>
        <dbReference type="ARBA" id="ARBA00023004"/>
    </source>
</evidence>
<dbReference type="Gene3D" id="3.10.20.30">
    <property type="match status" value="1"/>
</dbReference>
<dbReference type="Pfam" id="PF00111">
    <property type="entry name" value="Fer2"/>
    <property type="match status" value="1"/>
</dbReference>
<keyword evidence="4" id="KW-0408">Iron</keyword>
<dbReference type="SUPFAM" id="SSF54292">
    <property type="entry name" value="2Fe-2S ferredoxin-like"/>
    <property type="match status" value="1"/>
</dbReference>
<keyword evidence="8" id="KW-1185">Reference proteome</keyword>
<evidence type="ECO:0000256" key="3">
    <source>
        <dbReference type="ARBA" id="ARBA00023002"/>
    </source>
</evidence>
<evidence type="ECO:0000256" key="1">
    <source>
        <dbReference type="ARBA" id="ARBA00022714"/>
    </source>
</evidence>
<keyword evidence="5" id="KW-0411">Iron-sulfur</keyword>
<keyword evidence="2" id="KW-0479">Metal-binding</keyword>
<reference evidence="7 8" key="1">
    <citation type="submission" date="2023-06" db="EMBL/GenBank/DDBJ databases">
        <title>Draft genome sequence of Novosphingobium sp. strain IK01.</title>
        <authorList>
            <person name="Hatamoto M."/>
            <person name="Ikarashi T."/>
            <person name="Yamaguchi T."/>
        </authorList>
    </citation>
    <scope>NUCLEOTIDE SEQUENCE [LARGE SCALE GENOMIC DNA]</scope>
    <source>
        <strain evidence="7 8">IK01</strain>
    </source>
</reference>
<evidence type="ECO:0000313" key="8">
    <source>
        <dbReference type="Proteomes" id="UP001187221"/>
    </source>
</evidence>
<dbReference type="Proteomes" id="UP001187221">
    <property type="component" value="Unassembled WGS sequence"/>
</dbReference>
<protein>
    <submittedName>
        <fullName evidence="7">(2Fe-2S)-binding protein</fullName>
    </submittedName>
</protein>